<protein>
    <recommendedName>
        <fullName evidence="3">Tat (Twin-arginine translocation) pathway signal sequence</fullName>
    </recommendedName>
</protein>
<keyword evidence="2" id="KW-1185">Reference proteome</keyword>
<evidence type="ECO:0000313" key="2">
    <source>
        <dbReference type="Proteomes" id="UP001596512"/>
    </source>
</evidence>
<dbReference type="InterPro" id="IPR006311">
    <property type="entry name" value="TAT_signal"/>
</dbReference>
<accession>A0ABW2TSC8</accession>
<gene>
    <name evidence="1" type="ORF">ACFQV2_24750</name>
</gene>
<dbReference type="PROSITE" id="PS51318">
    <property type="entry name" value="TAT"/>
    <property type="match status" value="1"/>
</dbReference>
<proteinExistence type="predicted"/>
<name>A0ABW2TSC8_9PSEU</name>
<dbReference type="Proteomes" id="UP001596512">
    <property type="component" value="Unassembled WGS sequence"/>
</dbReference>
<dbReference type="EMBL" id="JBHTEY010000004">
    <property type="protein sequence ID" value="MFC7616204.1"/>
    <property type="molecule type" value="Genomic_DNA"/>
</dbReference>
<sequence>MVTRRDFLIATGAGITSLAVGHASAAGSAPGITAYIGGAAVDRATVLEWEARRIQVAAERINRALPGAILGELTSVLFRVPAGTEDIASEREALADAKLRMGETAMRDLVAADLAVSGPAGELAAAPGQWAISTIGLVSTHGTATGFANWFRVADERAMLVACPDHYLIRSPRTGPQEVIEVTGGAVLNAQFFIDYTDTAGVPIAVDPRYPVRMAGWARSARGVRIGAVHHQFRDEPRGGFSAALAVAFPASLPSVVAEHRWHLACEFSNWVAAYVASTSGTSSRARSSSTLTP</sequence>
<evidence type="ECO:0000313" key="1">
    <source>
        <dbReference type="EMBL" id="MFC7616204.1"/>
    </source>
</evidence>
<organism evidence="1 2">
    <name type="scientific">Actinokineospora soli</name>
    <dbReference type="NCBI Taxonomy" id="1048753"/>
    <lineage>
        <taxon>Bacteria</taxon>
        <taxon>Bacillati</taxon>
        <taxon>Actinomycetota</taxon>
        <taxon>Actinomycetes</taxon>
        <taxon>Pseudonocardiales</taxon>
        <taxon>Pseudonocardiaceae</taxon>
        <taxon>Actinokineospora</taxon>
    </lineage>
</organism>
<evidence type="ECO:0008006" key="3">
    <source>
        <dbReference type="Google" id="ProtNLM"/>
    </source>
</evidence>
<reference evidence="2" key="1">
    <citation type="journal article" date="2019" name="Int. J. Syst. Evol. Microbiol.">
        <title>The Global Catalogue of Microorganisms (GCM) 10K type strain sequencing project: providing services to taxonomists for standard genome sequencing and annotation.</title>
        <authorList>
            <consortium name="The Broad Institute Genomics Platform"/>
            <consortium name="The Broad Institute Genome Sequencing Center for Infectious Disease"/>
            <person name="Wu L."/>
            <person name="Ma J."/>
        </authorList>
    </citation>
    <scope>NUCLEOTIDE SEQUENCE [LARGE SCALE GENOMIC DNA]</scope>
    <source>
        <strain evidence="2">JCM 17695</strain>
    </source>
</reference>
<comment type="caution">
    <text evidence="1">The sequence shown here is derived from an EMBL/GenBank/DDBJ whole genome shotgun (WGS) entry which is preliminary data.</text>
</comment>